<dbReference type="InterPro" id="IPR055620">
    <property type="entry name" value="DUF7196"/>
</dbReference>
<dbReference type="GeneID" id="60320764"/>
<evidence type="ECO:0000259" key="1">
    <source>
        <dbReference type="Pfam" id="PF23826"/>
    </source>
</evidence>
<sequence length="77" mass="8022">MAGRRPCNCGGRSKQVVIGGELLGYYVDLPDGSRVPAVNIESPDDGEAPFMNALQARVVVTNNGGGTIRALKRPAPA</sequence>
<name>A0A346FC56_9CAUD</name>
<protein>
    <recommendedName>
        <fullName evidence="1">DUF7196 domain-containing protein</fullName>
    </recommendedName>
</protein>
<dbReference type="Pfam" id="PF23826">
    <property type="entry name" value="DUF7196"/>
    <property type="match status" value="1"/>
</dbReference>
<accession>A0A346FC56</accession>
<dbReference type="Proteomes" id="UP000259812">
    <property type="component" value="Genome"/>
</dbReference>
<dbReference type="EMBL" id="MH632120">
    <property type="protein sequence ID" value="AXN53281.1"/>
    <property type="molecule type" value="Genomic_DNA"/>
</dbReference>
<evidence type="ECO:0000313" key="2">
    <source>
        <dbReference type="EMBL" id="AXN53281.1"/>
    </source>
</evidence>
<dbReference type="RefSeq" id="YP_009949360.1">
    <property type="nucleotide sequence ID" value="NC_051580.1"/>
</dbReference>
<gene>
    <name evidence="2" type="primary">9</name>
    <name evidence="2" type="ORF">PBI_THONKO_9</name>
</gene>
<dbReference type="KEGG" id="vg:60320764"/>
<proteinExistence type="predicted"/>
<reference evidence="3" key="1">
    <citation type="submission" date="2018-07" db="EMBL/GenBank/DDBJ databases">
        <authorList>
            <person name="Quirk P.G."/>
            <person name="Krulwich T.A."/>
        </authorList>
    </citation>
    <scope>NUCLEOTIDE SEQUENCE [LARGE SCALE GENOMIC DNA]</scope>
</reference>
<feature type="domain" description="DUF7196" evidence="1">
    <location>
        <begin position="6"/>
        <end position="76"/>
    </location>
</feature>
<evidence type="ECO:0000313" key="3">
    <source>
        <dbReference type="Proteomes" id="UP000259812"/>
    </source>
</evidence>
<keyword evidence="3" id="KW-1185">Reference proteome</keyword>
<organism evidence="2 3">
    <name type="scientific">Mycobacterium phage Thonko</name>
    <dbReference type="NCBI Taxonomy" id="2282910"/>
    <lineage>
        <taxon>Viruses</taxon>
        <taxon>Duplodnaviria</taxon>
        <taxon>Heunggongvirae</taxon>
        <taxon>Uroviricota</taxon>
        <taxon>Caudoviricetes</taxon>
        <taxon>Bclasvirinae</taxon>
        <taxon>Thonkovirus</taxon>
        <taxon>Thonkovirus thonko</taxon>
    </lineage>
</organism>